<accession>A0AAU7D2T5</accession>
<evidence type="ECO:0000313" key="3">
    <source>
        <dbReference type="EMBL" id="XBH12094.1"/>
    </source>
</evidence>
<dbReference type="InterPro" id="IPR008969">
    <property type="entry name" value="CarboxyPept-like_regulatory"/>
</dbReference>
<accession>A0AAU7CTD4</accession>
<dbReference type="RefSeq" id="WP_348266382.1">
    <property type="nucleotide sequence ID" value="NZ_CP121194.1"/>
</dbReference>
<proteinExistence type="predicted"/>
<protein>
    <recommendedName>
        <fullName evidence="4">Carboxypeptidase regulatory-like domain-containing protein</fullName>
    </recommendedName>
</protein>
<evidence type="ECO:0000313" key="2">
    <source>
        <dbReference type="EMBL" id="XBH08872.1"/>
    </source>
</evidence>
<evidence type="ECO:0000256" key="1">
    <source>
        <dbReference type="SAM" id="MobiDB-lite"/>
    </source>
</evidence>
<feature type="region of interest" description="Disordered" evidence="1">
    <location>
        <begin position="135"/>
        <end position="173"/>
    </location>
</feature>
<sequence>MSSRRTVGSSFVFALCIALLALTPAFGQYRGRKYKAPPPTAHIEVQVIKKYNGKPIPNAAVVFNPSKDGKDLGNLEVKTDPEGKAVIDVVPIGSTVRLQVIADGFSTYGQDFLIDQPTKQIGVSMLRPQAQVSAYQDNLGKPSERKPGVQEPIRPTSPTPTTTPTQTAPAPQL</sequence>
<dbReference type="SUPFAM" id="SSF49464">
    <property type="entry name" value="Carboxypeptidase regulatory domain-like"/>
    <property type="match status" value="1"/>
</dbReference>
<dbReference type="KEGG" id="epl:P4G45_10240"/>
<name>A0AAU7D2T5_9BACT</name>
<dbReference type="AlphaFoldDB" id="A0AAU7D2T5"/>
<feature type="compositionally biased region" description="Low complexity" evidence="1">
    <location>
        <begin position="159"/>
        <end position="173"/>
    </location>
</feature>
<reference evidence="3" key="1">
    <citation type="submission" date="2023-03" db="EMBL/GenBank/DDBJ databases">
        <title>Edaphobacter sp.</title>
        <authorList>
            <person name="Huber K.J."/>
            <person name="Papendorf J."/>
            <person name="Pilke C."/>
            <person name="Bunk B."/>
            <person name="Sproeer C."/>
            <person name="Pester M."/>
        </authorList>
    </citation>
    <scope>NUCLEOTIDE SEQUENCE</scope>
    <source>
        <strain evidence="2">DSM 109919</strain>
        <strain evidence="3">DSM 109920</strain>
    </source>
</reference>
<evidence type="ECO:0008006" key="4">
    <source>
        <dbReference type="Google" id="ProtNLM"/>
    </source>
</evidence>
<dbReference type="EMBL" id="CP121194">
    <property type="protein sequence ID" value="XBH08872.1"/>
    <property type="molecule type" value="Genomic_DNA"/>
</dbReference>
<dbReference type="EMBL" id="CP121195">
    <property type="protein sequence ID" value="XBH12094.1"/>
    <property type="molecule type" value="Genomic_DNA"/>
</dbReference>
<gene>
    <name evidence="2" type="ORF">P4G45_10240</name>
    <name evidence="3" type="ORF">P8936_10270</name>
</gene>
<organism evidence="3">
    <name type="scientific">Edaphobacter paludis</name>
    <dbReference type="NCBI Taxonomy" id="3035702"/>
    <lineage>
        <taxon>Bacteria</taxon>
        <taxon>Pseudomonadati</taxon>
        <taxon>Acidobacteriota</taxon>
        <taxon>Terriglobia</taxon>
        <taxon>Terriglobales</taxon>
        <taxon>Acidobacteriaceae</taxon>
        <taxon>Edaphobacter</taxon>
    </lineage>
</organism>